<dbReference type="PANTHER" id="PTHR34002:SF9">
    <property type="entry name" value="XYLOGLUCAN-SPECIFIC ENDO-BETA-1,4-GLUCANASE A"/>
    <property type="match status" value="1"/>
</dbReference>
<keyword evidence="2" id="KW-0119">Carbohydrate metabolism</keyword>
<evidence type="ECO:0000313" key="5">
    <source>
        <dbReference type="Proteomes" id="UP000886653"/>
    </source>
</evidence>
<dbReference type="InterPro" id="IPR013319">
    <property type="entry name" value="GH11/12"/>
</dbReference>
<sequence>MHLSVSLVQNLFYIFQVVNLVSSAALFKRTKQTTTGPINPNKTEIVYKNDGSTESAKYEFIDIKPTYRVYVNAWGDANVALHQESDKNPQLSKIESMESTWKWNLKPDSSSGELVSNVAYDFFTSDDQKCEGAGTTGCTKNEFMIWMHKSGGMGPIGEKQSKTFKLGNCEFDAYSGKVSVWNAYSLVAKDPNGCKPTDKFDVFKGISWIIQTFSIPKEQYLITAGAGAEIISGKGTLETTEYSMEIKPKTSGT</sequence>
<accession>A0A9P6TI35</accession>
<keyword evidence="2" id="KW-0378">Hydrolase</keyword>
<feature type="transmembrane region" description="Helical" evidence="3">
    <location>
        <begin position="6"/>
        <end position="27"/>
    </location>
</feature>
<name>A0A9P6TI35_9BASI</name>
<dbReference type="InterPro" id="IPR013320">
    <property type="entry name" value="ConA-like_dom_sf"/>
</dbReference>
<dbReference type="InterPro" id="IPR002594">
    <property type="entry name" value="GH12"/>
</dbReference>
<dbReference type="Proteomes" id="UP000886653">
    <property type="component" value="Unassembled WGS sequence"/>
</dbReference>
<evidence type="ECO:0000256" key="3">
    <source>
        <dbReference type="SAM" id="Phobius"/>
    </source>
</evidence>
<keyword evidence="3" id="KW-0812">Transmembrane</keyword>
<evidence type="ECO:0000256" key="2">
    <source>
        <dbReference type="RuleBase" id="RU361163"/>
    </source>
</evidence>
<dbReference type="GO" id="GO:0008810">
    <property type="term" value="F:cellulase activity"/>
    <property type="evidence" value="ECO:0007669"/>
    <property type="project" value="InterPro"/>
</dbReference>
<keyword evidence="3" id="KW-1133">Transmembrane helix</keyword>
<gene>
    <name evidence="4" type="ORF">CROQUDRAFT_651236</name>
</gene>
<evidence type="ECO:0000256" key="1">
    <source>
        <dbReference type="ARBA" id="ARBA00005519"/>
    </source>
</evidence>
<dbReference type="Pfam" id="PF01670">
    <property type="entry name" value="Glyco_hydro_12"/>
    <property type="match status" value="1"/>
</dbReference>
<keyword evidence="3" id="KW-0472">Membrane</keyword>
<keyword evidence="2" id="KW-0624">Polysaccharide degradation</keyword>
<proteinExistence type="inferred from homology"/>
<comment type="similarity">
    <text evidence="1 2">Belongs to the glycosyl hydrolase 12 (cellulase H) family.</text>
</comment>
<dbReference type="GO" id="GO:0000272">
    <property type="term" value="P:polysaccharide catabolic process"/>
    <property type="evidence" value="ECO:0007669"/>
    <property type="project" value="UniProtKB-KW"/>
</dbReference>
<dbReference type="SUPFAM" id="SSF49899">
    <property type="entry name" value="Concanavalin A-like lectins/glucanases"/>
    <property type="match status" value="1"/>
</dbReference>
<dbReference type="PANTHER" id="PTHR34002">
    <property type="entry name" value="BLR1656 PROTEIN"/>
    <property type="match status" value="1"/>
</dbReference>
<organism evidence="4 5">
    <name type="scientific">Cronartium quercuum f. sp. fusiforme G11</name>
    <dbReference type="NCBI Taxonomy" id="708437"/>
    <lineage>
        <taxon>Eukaryota</taxon>
        <taxon>Fungi</taxon>
        <taxon>Dikarya</taxon>
        <taxon>Basidiomycota</taxon>
        <taxon>Pucciniomycotina</taxon>
        <taxon>Pucciniomycetes</taxon>
        <taxon>Pucciniales</taxon>
        <taxon>Coleosporiaceae</taxon>
        <taxon>Cronartium</taxon>
    </lineage>
</organism>
<dbReference type="Gene3D" id="2.60.120.180">
    <property type="match status" value="1"/>
</dbReference>
<reference evidence="4" key="1">
    <citation type="submission" date="2013-11" db="EMBL/GenBank/DDBJ databases">
        <title>Genome sequence of the fusiform rust pathogen reveals effectors for host alternation and coevolution with pine.</title>
        <authorList>
            <consortium name="DOE Joint Genome Institute"/>
            <person name="Smith K."/>
            <person name="Pendleton A."/>
            <person name="Kubisiak T."/>
            <person name="Anderson C."/>
            <person name="Salamov A."/>
            <person name="Aerts A."/>
            <person name="Riley R."/>
            <person name="Clum A."/>
            <person name="Lindquist E."/>
            <person name="Ence D."/>
            <person name="Campbell M."/>
            <person name="Kronenberg Z."/>
            <person name="Feau N."/>
            <person name="Dhillon B."/>
            <person name="Hamelin R."/>
            <person name="Burleigh J."/>
            <person name="Smith J."/>
            <person name="Yandell M."/>
            <person name="Nelson C."/>
            <person name="Grigoriev I."/>
            <person name="Davis J."/>
        </authorList>
    </citation>
    <scope>NUCLEOTIDE SEQUENCE</scope>
    <source>
        <strain evidence="4">G11</strain>
    </source>
</reference>
<dbReference type="OrthoDB" id="95118at2759"/>
<dbReference type="AlphaFoldDB" id="A0A9P6TI35"/>
<comment type="caution">
    <text evidence="4">The sequence shown here is derived from an EMBL/GenBank/DDBJ whole genome shotgun (WGS) entry which is preliminary data.</text>
</comment>
<keyword evidence="5" id="KW-1185">Reference proteome</keyword>
<keyword evidence="2" id="KW-0326">Glycosidase</keyword>
<dbReference type="EMBL" id="MU167213">
    <property type="protein sequence ID" value="KAG0151403.1"/>
    <property type="molecule type" value="Genomic_DNA"/>
</dbReference>
<protein>
    <submittedName>
        <fullName evidence="4">Uncharacterized protein</fullName>
    </submittedName>
</protein>
<evidence type="ECO:0000313" key="4">
    <source>
        <dbReference type="EMBL" id="KAG0151403.1"/>
    </source>
</evidence>